<dbReference type="Proteomes" id="UP000239720">
    <property type="component" value="Unassembled WGS sequence"/>
</dbReference>
<feature type="transmembrane region" description="Helical" evidence="1">
    <location>
        <begin position="58"/>
        <end position="79"/>
    </location>
</feature>
<dbReference type="Proteomes" id="UP000233534">
    <property type="component" value="Chromosome"/>
</dbReference>
<evidence type="ECO:0000313" key="2">
    <source>
        <dbReference type="EMBL" id="AUG58522.1"/>
    </source>
</evidence>
<feature type="transmembrane region" description="Helical" evidence="1">
    <location>
        <begin position="151"/>
        <end position="171"/>
    </location>
</feature>
<dbReference type="EMBL" id="NEMB01000003">
    <property type="protein sequence ID" value="PQQ66280.1"/>
    <property type="molecule type" value="Genomic_DNA"/>
</dbReference>
<dbReference type="RefSeq" id="WP_101303047.1">
    <property type="nucleotide sequence ID" value="NZ_CP025197.1"/>
</dbReference>
<evidence type="ECO:0000313" key="3">
    <source>
        <dbReference type="EMBL" id="PQQ66280.1"/>
    </source>
</evidence>
<evidence type="ECO:0000313" key="5">
    <source>
        <dbReference type="Proteomes" id="UP000239720"/>
    </source>
</evidence>
<dbReference type="OrthoDB" id="1418911at2"/>
<keyword evidence="1" id="KW-0472">Membrane</keyword>
<keyword evidence="4" id="KW-1185">Reference proteome</keyword>
<keyword evidence="1" id="KW-0812">Transmembrane</keyword>
<evidence type="ECO:0000256" key="1">
    <source>
        <dbReference type="SAM" id="Phobius"/>
    </source>
</evidence>
<proteinExistence type="predicted"/>
<reference evidence="3 5" key="2">
    <citation type="journal article" date="2018" name="Syst. Appl. Microbiol.">
        <title>Characterization and high-quality draft genome sequence of Herbivorax saccincola A7, an anaerobic, alkaliphilic, thermophilic, cellulolytic, and xylanolytic bacterium.</title>
        <authorList>
            <person name="Aikawa S."/>
            <person name="Baramee S."/>
            <person name="Sermsathanaswadi J."/>
            <person name="Thianheng P."/>
            <person name="Tachaapaikoon C."/>
            <person name="Shikata A."/>
            <person name="Waeonukul R."/>
            <person name="Pason P."/>
            <person name="Ratanakhanokchai K."/>
            <person name="Kosugi A."/>
        </authorList>
    </citation>
    <scope>NUCLEOTIDE SEQUENCE [LARGE SCALE GENOMIC DNA]</scope>
    <source>
        <strain evidence="3 5">A7</strain>
    </source>
</reference>
<protein>
    <recommendedName>
        <fullName evidence="6">Transmembrane protein</fullName>
    </recommendedName>
</protein>
<name>A0A2K9E471_9FIRM</name>
<organism evidence="2 4">
    <name type="scientific">Acetivibrio saccincola</name>
    <dbReference type="NCBI Taxonomy" id="1677857"/>
    <lineage>
        <taxon>Bacteria</taxon>
        <taxon>Bacillati</taxon>
        <taxon>Bacillota</taxon>
        <taxon>Clostridia</taxon>
        <taxon>Eubacteriales</taxon>
        <taxon>Oscillospiraceae</taxon>
        <taxon>Acetivibrio</taxon>
    </lineage>
</organism>
<keyword evidence="1" id="KW-1133">Transmembrane helix</keyword>
<dbReference type="EMBL" id="CP025197">
    <property type="protein sequence ID" value="AUG58522.1"/>
    <property type="molecule type" value="Genomic_DNA"/>
</dbReference>
<accession>A0A2K9E471</accession>
<feature type="transmembrane region" description="Helical" evidence="1">
    <location>
        <begin position="91"/>
        <end position="113"/>
    </location>
</feature>
<dbReference type="KEGG" id="hsc:HVS_13275"/>
<evidence type="ECO:0008006" key="6">
    <source>
        <dbReference type="Google" id="ProtNLM"/>
    </source>
</evidence>
<gene>
    <name evidence="3" type="ORF">B9R14_05635</name>
    <name evidence="2" type="ORF">HVS_13275</name>
</gene>
<reference evidence="2 4" key="1">
    <citation type="submission" date="2017-12" db="EMBL/GenBank/DDBJ databases">
        <title>Complete genome sequence of Herbivorax saccincola GGR1, a novel Cellulosome-producing hydrolytic bacterium in a thermophilic biogas plant, established by Illumina and Nanopore MinION sequencing.</title>
        <authorList>
            <person name="Pechtl A."/>
            <person name="Ruckert C."/>
            <person name="Koeck D.E."/>
            <person name="Maus I."/>
            <person name="Winkler A."/>
            <person name="Kalinowski J."/>
            <person name="Puhler A."/>
            <person name="Schwarz W.W."/>
            <person name="Zverlov V.V."/>
            <person name="Schluter A."/>
            <person name="Liebl W."/>
        </authorList>
    </citation>
    <scope>NUCLEOTIDE SEQUENCE [LARGE SCALE GENOMIC DNA]</scope>
    <source>
        <strain evidence="2">GGR1</strain>
        <strain evidence="4">SR1</strain>
    </source>
</reference>
<dbReference type="AlphaFoldDB" id="A0A2K9E471"/>
<feature type="transmembrane region" description="Helical" evidence="1">
    <location>
        <begin position="31"/>
        <end position="52"/>
    </location>
</feature>
<sequence length="298" mass="33917">MDTQFGIINKINKDTPYECYKHSNYTNPSSIFILLALGTIGTLILSAIYSYAIHYIPIVVLNVICTIFFGYLTGVIVGISGKIAKIRNSTILTIFGIIFGLFAVYSSWVIWLFELFQRQEWVFNPVTILHIMQFLSIEGVWSSGSFTPTGFLLYIIWFVEAAIIVGGCIYASSTYIKNDAFCEKCNAWVNDKYKLFNLNYVCNSTKLKNLLHQGQFSALSDLKIQNPPGDAYTTVELSKCSNCNELYLLTVNTVKIIRKSDETFKIYKTTIVQNMIIDSEIYDSIKSWEQKELLLSQK</sequence>
<evidence type="ECO:0000313" key="4">
    <source>
        <dbReference type="Proteomes" id="UP000233534"/>
    </source>
</evidence>